<sequence>TFSCTKSHEGQSHIQFYVPGGFRGTWGTGYIEAIWELPLEGIKQCFLLVQKHQALSPAQNFKSPYHHFPCLLLKTKLVREAPSDHIYILEPQHIITHLSVYKQPKGTYGIQSDMLAICWALNRGRRYKMMDI</sequence>
<organism evidence="1 2">
    <name type="scientific">Lentinula lateritia</name>
    <dbReference type="NCBI Taxonomy" id="40482"/>
    <lineage>
        <taxon>Eukaryota</taxon>
        <taxon>Fungi</taxon>
        <taxon>Dikarya</taxon>
        <taxon>Basidiomycota</taxon>
        <taxon>Agaricomycotina</taxon>
        <taxon>Agaricomycetes</taxon>
        <taxon>Agaricomycetidae</taxon>
        <taxon>Agaricales</taxon>
        <taxon>Marasmiineae</taxon>
        <taxon>Omphalotaceae</taxon>
        <taxon>Lentinula</taxon>
    </lineage>
</organism>
<reference evidence="1" key="1">
    <citation type="submission" date="2022-08" db="EMBL/GenBank/DDBJ databases">
        <title>A Global Phylogenomic Analysis of the Shiitake Genus Lentinula.</title>
        <authorList>
            <consortium name="DOE Joint Genome Institute"/>
            <person name="Sierra-Patev S."/>
            <person name="Min B."/>
            <person name="Naranjo-Ortiz M."/>
            <person name="Looney B."/>
            <person name="Konkel Z."/>
            <person name="Slot J.C."/>
            <person name="Sakamoto Y."/>
            <person name="Steenwyk J.L."/>
            <person name="Rokas A."/>
            <person name="Carro J."/>
            <person name="Camarero S."/>
            <person name="Ferreira P."/>
            <person name="Molpeceres G."/>
            <person name="Ruiz-Duenas F.J."/>
            <person name="Serrano A."/>
            <person name="Henrissat B."/>
            <person name="Drula E."/>
            <person name="Hughes K.W."/>
            <person name="Mata J.L."/>
            <person name="Ishikawa N.K."/>
            <person name="Vargas-Isla R."/>
            <person name="Ushijima S."/>
            <person name="Smith C.A."/>
            <person name="Ahrendt S."/>
            <person name="Andreopoulos W."/>
            <person name="He G."/>
            <person name="Labutti K."/>
            <person name="Lipzen A."/>
            <person name="Ng V."/>
            <person name="Riley R."/>
            <person name="Sandor L."/>
            <person name="Barry K."/>
            <person name="Martinez A.T."/>
            <person name="Xiao Y."/>
            <person name="Gibbons J.G."/>
            <person name="Terashima K."/>
            <person name="Grigoriev I.V."/>
            <person name="Hibbett D.S."/>
        </authorList>
    </citation>
    <scope>NUCLEOTIDE SEQUENCE</scope>
    <source>
        <strain evidence="1">RHP3577 ss4</strain>
    </source>
</reference>
<name>A0ABQ8UW28_9AGAR</name>
<feature type="non-terminal residue" evidence="1">
    <location>
        <position position="1"/>
    </location>
</feature>
<evidence type="ECO:0000313" key="1">
    <source>
        <dbReference type="EMBL" id="KAJ4463534.1"/>
    </source>
</evidence>
<protein>
    <submittedName>
        <fullName evidence="1">Uncharacterized protein</fullName>
    </submittedName>
</protein>
<dbReference type="Proteomes" id="UP001150217">
    <property type="component" value="Unassembled WGS sequence"/>
</dbReference>
<proteinExistence type="predicted"/>
<accession>A0ABQ8UW28</accession>
<keyword evidence="2" id="KW-1185">Reference proteome</keyword>
<gene>
    <name evidence="1" type="ORF">C8R41DRAFT_783756</name>
</gene>
<evidence type="ECO:0000313" key="2">
    <source>
        <dbReference type="Proteomes" id="UP001150217"/>
    </source>
</evidence>
<comment type="caution">
    <text evidence="1">The sequence shown here is derived from an EMBL/GenBank/DDBJ whole genome shotgun (WGS) entry which is preliminary data.</text>
</comment>
<dbReference type="EMBL" id="JANVFT010000160">
    <property type="protein sequence ID" value="KAJ4463534.1"/>
    <property type="molecule type" value="Genomic_DNA"/>
</dbReference>